<dbReference type="PANTHER" id="PTHR33974:SF2">
    <property type="entry name" value="VASCULAR-RELATED UNKNOWN PROTEIN 1"/>
    <property type="match status" value="1"/>
</dbReference>
<gene>
    <name evidence="2" type="ORF">Sangu_2416800</name>
</gene>
<organism evidence="2">
    <name type="scientific">Sesamum angustifolium</name>
    <dbReference type="NCBI Taxonomy" id="2727405"/>
    <lineage>
        <taxon>Eukaryota</taxon>
        <taxon>Viridiplantae</taxon>
        <taxon>Streptophyta</taxon>
        <taxon>Embryophyta</taxon>
        <taxon>Tracheophyta</taxon>
        <taxon>Spermatophyta</taxon>
        <taxon>Magnoliopsida</taxon>
        <taxon>eudicotyledons</taxon>
        <taxon>Gunneridae</taxon>
        <taxon>Pentapetalae</taxon>
        <taxon>asterids</taxon>
        <taxon>lamiids</taxon>
        <taxon>Lamiales</taxon>
        <taxon>Pedaliaceae</taxon>
        <taxon>Sesamum</taxon>
    </lineage>
</organism>
<dbReference type="EMBL" id="JACGWK010000016">
    <property type="protein sequence ID" value="KAL0311221.1"/>
    <property type="molecule type" value="Genomic_DNA"/>
</dbReference>
<proteinExistence type="predicted"/>
<feature type="region of interest" description="Disordered" evidence="1">
    <location>
        <begin position="84"/>
        <end position="105"/>
    </location>
</feature>
<comment type="caution">
    <text evidence="2">The sequence shown here is derived from an EMBL/GenBank/DDBJ whole genome shotgun (WGS) entry which is preliminary data.</text>
</comment>
<reference evidence="2" key="2">
    <citation type="journal article" date="2024" name="Plant">
        <title>Genomic evolution and insights into agronomic trait innovations of Sesamum species.</title>
        <authorList>
            <person name="Miao H."/>
            <person name="Wang L."/>
            <person name="Qu L."/>
            <person name="Liu H."/>
            <person name="Sun Y."/>
            <person name="Le M."/>
            <person name="Wang Q."/>
            <person name="Wei S."/>
            <person name="Zheng Y."/>
            <person name="Lin W."/>
            <person name="Duan Y."/>
            <person name="Cao H."/>
            <person name="Xiong S."/>
            <person name="Wang X."/>
            <person name="Wei L."/>
            <person name="Li C."/>
            <person name="Ma Q."/>
            <person name="Ju M."/>
            <person name="Zhao R."/>
            <person name="Li G."/>
            <person name="Mu C."/>
            <person name="Tian Q."/>
            <person name="Mei H."/>
            <person name="Zhang T."/>
            <person name="Gao T."/>
            <person name="Zhang H."/>
        </authorList>
    </citation>
    <scope>NUCLEOTIDE SEQUENCE</scope>
    <source>
        <strain evidence="2">G01</strain>
    </source>
</reference>
<name>A0AAW2KW03_9LAMI</name>
<accession>A0AAW2KW03</accession>
<feature type="compositionally biased region" description="Polar residues" evidence="1">
    <location>
        <begin position="1"/>
        <end position="13"/>
    </location>
</feature>
<feature type="region of interest" description="Disordered" evidence="1">
    <location>
        <begin position="1"/>
        <end position="21"/>
    </location>
</feature>
<dbReference type="GO" id="GO:0010089">
    <property type="term" value="P:xylem development"/>
    <property type="evidence" value="ECO:0007669"/>
    <property type="project" value="InterPro"/>
</dbReference>
<protein>
    <submittedName>
        <fullName evidence="2">Uncharacterized protein</fullName>
    </submittedName>
</protein>
<evidence type="ECO:0000256" key="1">
    <source>
        <dbReference type="SAM" id="MobiDB-lite"/>
    </source>
</evidence>
<dbReference type="InterPro" id="IPR039280">
    <property type="entry name" value="VUP"/>
</dbReference>
<sequence>METPKNSSLSRSVSGVRADHDEESGWTAYLEDFSCSNNGSFISSSSSSPSLVSDAAWNGSDTNNKNNIVNHVRRLNFKNLKKGSNHKRYSCRDDDNDDLEDTASSPVNSPKVIVVVLMIMIMASIRFTFYEIIHVSSLKEMEVNYRRLDDVAAGNFLGKRGSWNNLSEVGGDEKNGKEGVESRKIVELRKRGLCLVPMSALMNYIA</sequence>
<dbReference type="PANTHER" id="PTHR33974">
    <property type="entry name" value="VASCULAR-RELATED UNKNOWN PROTEIN 1-RELATED"/>
    <property type="match status" value="1"/>
</dbReference>
<evidence type="ECO:0000313" key="2">
    <source>
        <dbReference type="EMBL" id="KAL0311221.1"/>
    </source>
</evidence>
<reference evidence="2" key="1">
    <citation type="submission" date="2020-06" db="EMBL/GenBank/DDBJ databases">
        <authorList>
            <person name="Li T."/>
            <person name="Hu X."/>
            <person name="Zhang T."/>
            <person name="Song X."/>
            <person name="Zhang H."/>
            <person name="Dai N."/>
            <person name="Sheng W."/>
            <person name="Hou X."/>
            <person name="Wei L."/>
        </authorList>
    </citation>
    <scope>NUCLEOTIDE SEQUENCE</scope>
    <source>
        <strain evidence="2">G01</strain>
        <tissue evidence="2">Leaf</tissue>
    </source>
</reference>
<dbReference type="AlphaFoldDB" id="A0AAW2KW03"/>